<gene>
    <name evidence="4" type="ORF">J5V48_05680</name>
</gene>
<feature type="DNA-binding region" description="H-T-H motif" evidence="2">
    <location>
        <begin position="33"/>
        <end position="52"/>
    </location>
</feature>
<sequence length="216" mass="24794">MPRRTLENAMQTKKKILETAQRLFSRRGFERTSLSDIAKGAGCTRGAIYWHFENKEELLMSLLESLEQEQFGMEFLNDACDPNSYNPLSKLKKWLSALCDEKNIALLNSTLISMVIMIFNGGSNPELKEMMQERRIQKNELIAKALKNIVSKGQLPSDLIIDLAVEHLCVFIVGTFHRSRVTNTNVLKNNFPLFIELEFKAIRELTEEKLRTNSLP</sequence>
<keyword evidence="1 2" id="KW-0238">DNA-binding</keyword>
<dbReference type="RefSeq" id="WP_219937605.1">
    <property type="nucleotide sequence ID" value="NZ_JAGFNY010000016.1"/>
</dbReference>
<dbReference type="PROSITE" id="PS50977">
    <property type="entry name" value="HTH_TETR_2"/>
    <property type="match status" value="1"/>
</dbReference>
<dbReference type="PANTHER" id="PTHR43479:SF11">
    <property type="entry name" value="ACREF_ENVCD OPERON REPRESSOR-RELATED"/>
    <property type="match status" value="1"/>
</dbReference>
<dbReference type="Pfam" id="PF00440">
    <property type="entry name" value="TetR_N"/>
    <property type="match status" value="1"/>
</dbReference>
<name>A0ABS7DGP2_9GAMM</name>
<proteinExistence type="predicted"/>
<evidence type="ECO:0000256" key="1">
    <source>
        <dbReference type="ARBA" id="ARBA00023125"/>
    </source>
</evidence>
<organism evidence="4 5">
    <name type="scientific">Succinivibrio faecicola</name>
    <dbReference type="NCBI Taxonomy" id="2820300"/>
    <lineage>
        <taxon>Bacteria</taxon>
        <taxon>Pseudomonadati</taxon>
        <taxon>Pseudomonadota</taxon>
        <taxon>Gammaproteobacteria</taxon>
        <taxon>Aeromonadales</taxon>
        <taxon>Succinivibrionaceae</taxon>
        <taxon>Succinivibrio</taxon>
    </lineage>
</organism>
<dbReference type="InterPro" id="IPR050624">
    <property type="entry name" value="HTH-type_Tx_Regulator"/>
</dbReference>
<evidence type="ECO:0000313" key="5">
    <source>
        <dbReference type="Proteomes" id="UP000731465"/>
    </source>
</evidence>
<evidence type="ECO:0000259" key="3">
    <source>
        <dbReference type="PROSITE" id="PS50977"/>
    </source>
</evidence>
<dbReference type="InterPro" id="IPR036271">
    <property type="entry name" value="Tet_transcr_reg_TetR-rel_C_sf"/>
</dbReference>
<dbReference type="Gene3D" id="1.10.357.10">
    <property type="entry name" value="Tetracycline Repressor, domain 2"/>
    <property type="match status" value="1"/>
</dbReference>
<dbReference type="SUPFAM" id="SSF48498">
    <property type="entry name" value="Tetracyclin repressor-like, C-terminal domain"/>
    <property type="match status" value="1"/>
</dbReference>
<dbReference type="EMBL" id="JAGFNY010000016">
    <property type="protein sequence ID" value="MBW7570383.1"/>
    <property type="molecule type" value="Genomic_DNA"/>
</dbReference>
<feature type="domain" description="HTH tetR-type" evidence="3">
    <location>
        <begin position="10"/>
        <end position="70"/>
    </location>
</feature>
<dbReference type="SUPFAM" id="SSF46689">
    <property type="entry name" value="Homeodomain-like"/>
    <property type="match status" value="1"/>
</dbReference>
<protein>
    <submittedName>
        <fullName evidence="4">TetR family transcriptional regulator</fullName>
    </submittedName>
</protein>
<comment type="caution">
    <text evidence="4">The sequence shown here is derived from an EMBL/GenBank/DDBJ whole genome shotgun (WGS) entry which is preliminary data.</text>
</comment>
<dbReference type="PANTHER" id="PTHR43479">
    <property type="entry name" value="ACREF/ENVCD OPERON REPRESSOR-RELATED"/>
    <property type="match status" value="1"/>
</dbReference>
<dbReference type="Proteomes" id="UP000731465">
    <property type="component" value="Unassembled WGS sequence"/>
</dbReference>
<dbReference type="PRINTS" id="PR00455">
    <property type="entry name" value="HTHTETR"/>
</dbReference>
<dbReference type="InterPro" id="IPR001647">
    <property type="entry name" value="HTH_TetR"/>
</dbReference>
<reference evidence="4 5" key="1">
    <citation type="submission" date="2021-03" db="EMBL/GenBank/DDBJ databases">
        <title>Succinivibrio sp. nov. isolated from feces of cow.</title>
        <authorList>
            <person name="Choi J.-Y."/>
        </authorList>
    </citation>
    <scope>NUCLEOTIDE SEQUENCE [LARGE SCALE GENOMIC DNA]</scope>
    <source>
        <strain evidence="4 5">AGMB01872</strain>
    </source>
</reference>
<keyword evidence="5" id="KW-1185">Reference proteome</keyword>
<evidence type="ECO:0000313" key="4">
    <source>
        <dbReference type="EMBL" id="MBW7570383.1"/>
    </source>
</evidence>
<evidence type="ECO:0000256" key="2">
    <source>
        <dbReference type="PROSITE-ProRule" id="PRU00335"/>
    </source>
</evidence>
<dbReference type="InterPro" id="IPR009057">
    <property type="entry name" value="Homeodomain-like_sf"/>
</dbReference>
<accession>A0ABS7DGP2</accession>